<comment type="caution">
    <text evidence="1">The sequence shown here is derived from an EMBL/GenBank/DDBJ whole genome shotgun (WGS) entry which is preliminary data.</text>
</comment>
<dbReference type="EMBL" id="JAEPQZ010000006">
    <property type="protein sequence ID" value="KAG2180258.1"/>
    <property type="molecule type" value="Genomic_DNA"/>
</dbReference>
<protein>
    <submittedName>
        <fullName evidence="1">Uncharacterized protein</fullName>
    </submittedName>
</protein>
<reference evidence="1" key="1">
    <citation type="submission" date="2020-12" db="EMBL/GenBank/DDBJ databases">
        <title>Metabolic potential, ecology and presence of endohyphal bacteria is reflected in genomic diversity of Mucoromycotina.</title>
        <authorList>
            <person name="Muszewska A."/>
            <person name="Okrasinska A."/>
            <person name="Steczkiewicz K."/>
            <person name="Drgas O."/>
            <person name="Orlowska M."/>
            <person name="Perlinska-Lenart U."/>
            <person name="Aleksandrzak-Piekarczyk T."/>
            <person name="Szatraj K."/>
            <person name="Zielenkiewicz U."/>
            <person name="Pilsyk S."/>
            <person name="Malc E."/>
            <person name="Mieczkowski P."/>
            <person name="Kruszewska J.S."/>
            <person name="Biernat P."/>
            <person name="Pawlowska J."/>
        </authorList>
    </citation>
    <scope>NUCLEOTIDE SEQUENCE</scope>
    <source>
        <strain evidence="1">WA0000067209</strain>
    </source>
</reference>
<proteinExistence type="predicted"/>
<evidence type="ECO:0000313" key="2">
    <source>
        <dbReference type="Proteomes" id="UP000654370"/>
    </source>
</evidence>
<name>A0A8H7PU45_MORIS</name>
<accession>A0A8H7PU45</accession>
<keyword evidence="2" id="KW-1185">Reference proteome</keyword>
<organism evidence="1 2">
    <name type="scientific">Mortierella isabellina</name>
    <name type="common">Filamentous fungus</name>
    <name type="synonym">Umbelopsis isabellina</name>
    <dbReference type="NCBI Taxonomy" id="91625"/>
    <lineage>
        <taxon>Eukaryota</taxon>
        <taxon>Fungi</taxon>
        <taxon>Fungi incertae sedis</taxon>
        <taxon>Mucoromycota</taxon>
        <taxon>Mucoromycotina</taxon>
        <taxon>Umbelopsidomycetes</taxon>
        <taxon>Umbelopsidales</taxon>
        <taxon>Umbelopsidaceae</taxon>
        <taxon>Umbelopsis</taxon>
    </lineage>
</organism>
<sequence>MTSTVPRFLEEFALNDSIESRQKLLNTLVPGSKDSVYYESLVLLQTLDLILQKKNVDLNSIPVSLNQEERQVFEDAKKKITEGSVKNYPEIEQQLKMRFHLLAYPVDPVSTCNYLMQNVGLKNHDLATDDNMLLDTDPANESGDSGKQYLSSLDANHFSDDKIGKLIQNVYFQRLMDGNDCFEAIALPFLYQLPTKSDFEEQTIIRYVLDNAKNTPIRLPDFVKRLSKVIISLEENQKQQVQTINRLDISSLTLAQLDELSEYVPGIMDDANYIELYLSKLQPTSDYFAEAAIDHTISDEVLLCYVDMTLKFLQKVPTGGEEWKRAAMHKKLTLNMFRGVYDEKLFLDYLRMPRRKRSSFMFDERFGYEHRNASVDYWLSFSGQVKPFILDVSEVDEQNLIPEYLSVLFIRGLSKDTFQGILDFQSYLNPIYAEAMFTTGKIQAQDCIAVLGQTRFAALAEQQDFEFTPTSKRSKIWRPEETIEISLRLKNVKDLGIRVFRINMYSYYRKYPKRQRVDHNIDLDGLTPIWETYKTYDERAASERFEETIQFFGRNGVANREFDGRGLWVIDFISGRKSSRALGFVNCILRPTVSGQLLTLTDEENRKLEGPYSVFVAGTELESDAKGNVIIPFSDESEDRQMLFKLQNYAQVEKTSSLVEDYVFDASFYVNHESLQKERIATITVVPLLKIGDQRAPLSLLEDMKLTMQSTDTSGISSSYTLADIKFEENQPCKNEFRVQPDLRSLTFTVEGKVTRCVGEAKRNTTISLELKHKFLTSNIPMMLKTDDNGEIRLGQLSNITHIDLPTVNQRMKIKLDEQVNSWPDSICEAQDTQIQLPFYSGEQYHVGLGKCGVDQILIEDWTSNVCVEDGLLKINDLSPGHYQLRCVLSRHTQNLKLFIIESTKQPPAEQPWTNFRLGKRWTVEAPGISVLRPLTINQVTRETDKVKIQLQNWSSKTYAIVCGTSTISHQKAHEDFMAKIGRRQPLKLPVGQCANNSLFVSGRKLSEEYQYILERARYEKWMGTTLQQPSLLLKRQAQSDTSLANKAEEAAVGFGSSPNKMKKLHSRMCYRRTAPYDDDYYVESFNLTPVHDFLDIQNIETIIIKPDLQGTIIIEHSLLGTTNDLSILVVSGEQAVARDIPLFRQLSIPKVDLRHFSPVDEGKAIVRAREVTKLAATDTPMEAWVGQEREVVDSFEKLFTLFETVSQSEELKSFNFLMTWMKLNYEEKLEIYNQHSCHELNFWLMHKDKPFFKDVVQVALKSKLQKTFLDLYMLESDITAFASDLYKFNQLNLVEKVLLAKRIPDIHGTVERSMAGYLDKHPDESSRLQQQFDTVLAGASMDIEKMSKVEPMAEMMMSAAFPLPPDMPSASTDTIEPGNSYGGQAATTRGASFTASSYSVRSAPPPIANVLQRGESLDNISHQSSKFRNGNQQNYMQEDSAMDLDDEEDKEEDEQEAIMKLRKRITSEFKYQYMERTREYRETNYLCGTSVIIENGFWVDYLRHTTSAPFLSERFMEASDSFTQQIFALAVMDLPFKADAQSSSEFLSESNQIKITASTPALVFHRSLKLCEVSTKEEKLLVVQNIFNASKYSTQQNKRVHVDGENLKTSVEYGMHVVISNMTAEAFVIEVTYQIPIGSVPTRGSKYLDAIPIRIEPFTTWQEETSFFYFPENGQFTNVPVSVTVDGELVARSKLMDLEVKEELPDYKKEDWGTIASRGNQKDIFEYLNSGNLHDIDFSLIYHKMENRLFATEVINILRGRQVYDYTLWCYGIKHNLPLAIRDLMKIEQYHLSLTGRYFKSALVDLPDNYRDSLSLLDYNPIIKARVHTVGEGNVILNRAFYEHYKLFLEYLSQKPIHSAADRLCLAVYLIYQERLREARKLYEELVQSMDAAVAESVQLHYLGAYLNTRVQCDSLENSHHVLESSRDVALKYQDYPVLSWRERFKEIISMFNDLDGTTDDNDNRQLTVEELNVKELNVGPSLELTTTDQEVYVTCSKLNTINLKIYALNIEMLFSTNPFISKNSSGNYSVVAANYEKDYDVNQCPKASVSSEFRSRVASDDFEIIGGIQDHTNNIKLDIPVELQYKNILVEVQGGGLIQSTAHFSNALNVRAVESSGLIRVMSSKSGKPNAGAYVKVYVKLYSGKVHFWKDGYTAINGVFDYVSVTEDNAVLGTDDSSLKQIMTNVQKMSILVLSSDAGGLIKVVEPPK</sequence>
<dbReference type="Proteomes" id="UP000654370">
    <property type="component" value="Unassembled WGS sequence"/>
</dbReference>
<evidence type="ECO:0000313" key="1">
    <source>
        <dbReference type="EMBL" id="KAG2180258.1"/>
    </source>
</evidence>
<dbReference type="OrthoDB" id="17798at2759"/>
<gene>
    <name evidence="1" type="ORF">INT43_004047</name>
</gene>